<keyword evidence="1" id="KW-0695">RNA-directed DNA polymerase</keyword>
<keyword evidence="1" id="KW-0548">Nucleotidyltransferase</keyword>
<dbReference type="SUPFAM" id="SSF53098">
    <property type="entry name" value="Ribonuclease H-like"/>
    <property type="match status" value="1"/>
</dbReference>
<sequence length="144" mass="16220">MITVLTNSPIKQTLTKPEKSGRVAKWAIELGEHDIVFQERGDETPKDFLIKVPFEDNKKETKEKADTKPAKTSCKWKLFTDEAVSSNGSGAGLMLIDPEGKEYTYALRFGFETINNEAEYEALLARLRISQEMEITSLAIFVDS</sequence>
<dbReference type="InterPro" id="IPR012337">
    <property type="entry name" value="RNaseH-like_sf"/>
</dbReference>
<dbReference type="Proteomes" id="UP001151760">
    <property type="component" value="Unassembled WGS sequence"/>
</dbReference>
<proteinExistence type="predicted"/>
<dbReference type="GO" id="GO:0003964">
    <property type="term" value="F:RNA-directed DNA polymerase activity"/>
    <property type="evidence" value="ECO:0007669"/>
    <property type="project" value="UniProtKB-KW"/>
</dbReference>
<keyword evidence="1" id="KW-0808">Transferase</keyword>
<name>A0ABQ5BZJ8_9ASTR</name>
<accession>A0ABQ5BZJ8</accession>
<evidence type="ECO:0000313" key="2">
    <source>
        <dbReference type="Proteomes" id="UP001151760"/>
    </source>
</evidence>
<dbReference type="PANTHER" id="PTHR48475">
    <property type="entry name" value="RIBONUCLEASE H"/>
    <property type="match status" value="1"/>
</dbReference>
<evidence type="ECO:0000313" key="1">
    <source>
        <dbReference type="EMBL" id="GJT19098.1"/>
    </source>
</evidence>
<protein>
    <submittedName>
        <fullName evidence="1">Reverse transcriptase domain-containing protein</fullName>
    </submittedName>
</protein>
<organism evidence="1 2">
    <name type="scientific">Tanacetum coccineum</name>
    <dbReference type="NCBI Taxonomy" id="301880"/>
    <lineage>
        <taxon>Eukaryota</taxon>
        <taxon>Viridiplantae</taxon>
        <taxon>Streptophyta</taxon>
        <taxon>Embryophyta</taxon>
        <taxon>Tracheophyta</taxon>
        <taxon>Spermatophyta</taxon>
        <taxon>Magnoliopsida</taxon>
        <taxon>eudicotyledons</taxon>
        <taxon>Gunneridae</taxon>
        <taxon>Pentapetalae</taxon>
        <taxon>asterids</taxon>
        <taxon>campanulids</taxon>
        <taxon>Asterales</taxon>
        <taxon>Asteraceae</taxon>
        <taxon>Asteroideae</taxon>
        <taxon>Anthemideae</taxon>
        <taxon>Anthemidinae</taxon>
        <taxon>Tanacetum</taxon>
    </lineage>
</organism>
<reference evidence="1" key="2">
    <citation type="submission" date="2022-01" db="EMBL/GenBank/DDBJ databases">
        <authorList>
            <person name="Yamashiro T."/>
            <person name="Shiraishi A."/>
            <person name="Satake H."/>
            <person name="Nakayama K."/>
        </authorList>
    </citation>
    <scope>NUCLEOTIDE SEQUENCE</scope>
</reference>
<dbReference type="Gene3D" id="3.30.420.10">
    <property type="entry name" value="Ribonuclease H-like superfamily/Ribonuclease H"/>
    <property type="match status" value="1"/>
</dbReference>
<gene>
    <name evidence="1" type="ORF">Tco_0877804</name>
</gene>
<reference evidence="1" key="1">
    <citation type="journal article" date="2022" name="Int. J. Mol. Sci.">
        <title>Draft Genome of Tanacetum Coccineum: Genomic Comparison of Closely Related Tanacetum-Family Plants.</title>
        <authorList>
            <person name="Yamashiro T."/>
            <person name="Shiraishi A."/>
            <person name="Nakayama K."/>
            <person name="Satake H."/>
        </authorList>
    </citation>
    <scope>NUCLEOTIDE SEQUENCE</scope>
</reference>
<keyword evidence="2" id="KW-1185">Reference proteome</keyword>
<comment type="caution">
    <text evidence="1">The sequence shown here is derived from an EMBL/GenBank/DDBJ whole genome shotgun (WGS) entry which is preliminary data.</text>
</comment>
<dbReference type="InterPro" id="IPR036397">
    <property type="entry name" value="RNaseH_sf"/>
</dbReference>
<dbReference type="EMBL" id="BQNB010013689">
    <property type="protein sequence ID" value="GJT19098.1"/>
    <property type="molecule type" value="Genomic_DNA"/>
</dbReference>
<dbReference type="PANTHER" id="PTHR48475:SF2">
    <property type="entry name" value="RIBONUCLEASE H"/>
    <property type="match status" value="1"/>
</dbReference>